<dbReference type="KEGG" id="schi:SCHIN_v1c01010"/>
<gene>
    <name evidence="1" type="ORF">SCHIN_v1c01010</name>
</gene>
<dbReference type="Proteomes" id="UP000323144">
    <property type="component" value="Chromosome"/>
</dbReference>
<evidence type="ECO:0000313" key="1">
    <source>
        <dbReference type="EMBL" id="QEH61299.1"/>
    </source>
</evidence>
<reference evidence="1 2" key="1">
    <citation type="submission" date="2019-08" db="EMBL/GenBank/DDBJ databases">
        <title>Complete genome sequence of Spiroplasma chinense CCH (DSM 19755).</title>
        <authorList>
            <person name="Shen H.-Y."/>
            <person name="Lin Y.-C."/>
            <person name="Chou L."/>
            <person name="Kuo C.-H."/>
        </authorList>
    </citation>
    <scope>NUCLEOTIDE SEQUENCE [LARGE SCALE GENOMIC DNA]</scope>
    <source>
        <strain evidence="1 2">CCH</strain>
    </source>
</reference>
<protein>
    <submittedName>
        <fullName evidence="1">Uncharacterized protein</fullName>
    </submittedName>
</protein>
<proteinExistence type="predicted"/>
<sequence length="197" mass="24188">MEEKEVKELFRYLAWIDKEKEFNKITIENTELKSNLDLQIKEAKKYRLRINKYLYYFSLFNYLENNKIKIDLKYFAVYEKGVYLFYAKELMSEAVHEILDKNYLYDDFELSDEDKDLLEKISFYFSDVNDEELVDLNHDDPLWGNQWGYKIGISNEKDCYNKYAKTKDMLPAFENIDINLRNYLKNFYEWTFREIKQ</sequence>
<keyword evidence="2" id="KW-1185">Reference proteome</keyword>
<dbReference type="RefSeq" id="WP_166507694.1">
    <property type="nucleotide sequence ID" value="NZ_CP043026.1"/>
</dbReference>
<organism evidence="1 2">
    <name type="scientific">Spiroplasma chinense</name>
    <dbReference type="NCBI Taxonomy" id="216932"/>
    <lineage>
        <taxon>Bacteria</taxon>
        <taxon>Bacillati</taxon>
        <taxon>Mycoplasmatota</taxon>
        <taxon>Mollicutes</taxon>
        <taxon>Entomoplasmatales</taxon>
        <taxon>Spiroplasmataceae</taxon>
        <taxon>Spiroplasma</taxon>
    </lineage>
</organism>
<dbReference type="EMBL" id="CP043026">
    <property type="protein sequence ID" value="QEH61299.1"/>
    <property type="molecule type" value="Genomic_DNA"/>
</dbReference>
<evidence type="ECO:0000313" key="2">
    <source>
        <dbReference type="Proteomes" id="UP000323144"/>
    </source>
</evidence>
<dbReference type="AlphaFoldDB" id="A0A5B9Y3P5"/>
<name>A0A5B9Y3P5_9MOLU</name>
<accession>A0A5B9Y3P5</accession>